<dbReference type="AlphaFoldDB" id="A0A183KPZ1"/>
<name>A0A183KPZ1_9TREM</name>
<feature type="region of interest" description="Disordered" evidence="1">
    <location>
        <begin position="1"/>
        <end position="26"/>
    </location>
</feature>
<accession>A0A183KPZ1</accession>
<dbReference type="Proteomes" id="UP000279833">
    <property type="component" value="Unassembled WGS sequence"/>
</dbReference>
<evidence type="ECO:0000313" key="3">
    <source>
        <dbReference type="Proteomes" id="UP000279833"/>
    </source>
</evidence>
<organism evidence="4">
    <name type="scientific">Schistosoma curassoni</name>
    <dbReference type="NCBI Taxonomy" id="6186"/>
    <lineage>
        <taxon>Eukaryota</taxon>
        <taxon>Metazoa</taxon>
        <taxon>Spiralia</taxon>
        <taxon>Lophotrochozoa</taxon>
        <taxon>Platyhelminthes</taxon>
        <taxon>Trematoda</taxon>
        <taxon>Digenea</taxon>
        <taxon>Strigeidida</taxon>
        <taxon>Schistosomatoidea</taxon>
        <taxon>Schistosomatidae</taxon>
        <taxon>Schistosoma</taxon>
    </lineage>
</organism>
<sequence>MSYLFAPSSTNNLRGHSKKVHKPRSNKLKVGFRFSHRVVSHWNALPEQVVSAPSMNTFKEKLDLHWKAMRQD</sequence>
<evidence type="ECO:0000313" key="2">
    <source>
        <dbReference type="EMBL" id="VDP62899.1"/>
    </source>
</evidence>
<protein>
    <submittedName>
        <fullName evidence="4">HMG box domain-containing protein</fullName>
    </submittedName>
</protein>
<proteinExistence type="predicted"/>
<evidence type="ECO:0000256" key="1">
    <source>
        <dbReference type="SAM" id="MobiDB-lite"/>
    </source>
</evidence>
<reference evidence="2 3" key="2">
    <citation type="submission" date="2018-11" db="EMBL/GenBank/DDBJ databases">
        <authorList>
            <consortium name="Pathogen Informatics"/>
        </authorList>
    </citation>
    <scope>NUCLEOTIDE SEQUENCE [LARGE SCALE GENOMIC DNA]</scope>
    <source>
        <strain evidence="2">Dakar</strain>
        <strain evidence="3">Dakar, Senegal</strain>
    </source>
</reference>
<evidence type="ECO:0000313" key="4">
    <source>
        <dbReference type="WBParaSite" id="SCUD_0001712701-mRNA-1"/>
    </source>
</evidence>
<dbReference type="EMBL" id="UZAK01039404">
    <property type="protein sequence ID" value="VDP62899.1"/>
    <property type="molecule type" value="Genomic_DNA"/>
</dbReference>
<reference evidence="4" key="1">
    <citation type="submission" date="2016-06" db="UniProtKB">
        <authorList>
            <consortium name="WormBaseParasite"/>
        </authorList>
    </citation>
    <scope>IDENTIFICATION</scope>
</reference>
<dbReference type="WBParaSite" id="SCUD_0001712701-mRNA-1">
    <property type="protein sequence ID" value="SCUD_0001712701-mRNA-1"/>
    <property type="gene ID" value="SCUD_0001712701"/>
</dbReference>
<keyword evidence="3" id="KW-1185">Reference proteome</keyword>
<dbReference type="STRING" id="6186.A0A183KPZ1"/>
<feature type="compositionally biased region" description="Basic residues" evidence="1">
    <location>
        <begin position="15"/>
        <end position="26"/>
    </location>
</feature>
<gene>
    <name evidence="2" type="ORF">SCUD_LOCUS17124</name>
</gene>